<dbReference type="InParanoid" id="A0A6L2PV70"/>
<dbReference type="Gene3D" id="2.70.170.10">
    <property type="entry name" value="Neurotransmitter-gated ion-channel ligand-binding domain"/>
    <property type="match status" value="1"/>
</dbReference>
<feature type="compositionally biased region" description="Basic and acidic residues" evidence="12">
    <location>
        <begin position="235"/>
        <end position="246"/>
    </location>
</feature>
<comment type="subcellular location">
    <subcellularLocation>
        <location evidence="2">Cell membrane</location>
    </subcellularLocation>
    <subcellularLocation>
        <location evidence="1">Membrane</location>
        <topology evidence="1">Multi-pass membrane protein</topology>
    </subcellularLocation>
</comment>
<dbReference type="Proteomes" id="UP000502823">
    <property type="component" value="Unassembled WGS sequence"/>
</dbReference>
<feature type="domain" description="Neurotransmitter-gated ion-channel ligand-binding" evidence="13">
    <location>
        <begin position="2"/>
        <end position="88"/>
    </location>
</feature>
<name>A0A6L2PV70_COPFO</name>
<dbReference type="GO" id="GO:0099095">
    <property type="term" value="F:ligand-gated monoatomic anion channel activity"/>
    <property type="evidence" value="ECO:0007669"/>
    <property type="project" value="UniProtKB-ARBA"/>
</dbReference>
<keyword evidence="3 11" id="KW-0813">Transport</keyword>
<keyword evidence="9 11" id="KW-0472">Membrane</keyword>
<dbReference type="SUPFAM" id="SSF90112">
    <property type="entry name" value="Neurotransmitter-gated ion-channel transmembrane pore"/>
    <property type="match status" value="1"/>
</dbReference>
<feature type="transmembrane region" description="Helical" evidence="11">
    <location>
        <begin position="89"/>
        <end position="113"/>
    </location>
</feature>
<evidence type="ECO:0000256" key="3">
    <source>
        <dbReference type="ARBA" id="ARBA00022448"/>
    </source>
</evidence>
<evidence type="ECO:0000256" key="9">
    <source>
        <dbReference type="ARBA" id="ARBA00023136"/>
    </source>
</evidence>
<dbReference type="SUPFAM" id="SSF63712">
    <property type="entry name" value="Nicotinic receptor ligand binding domain-like"/>
    <property type="match status" value="1"/>
</dbReference>
<keyword evidence="6" id="KW-0732">Signal</keyword>
<dbReference type="InterPro" id="IPR018000">
    <property type="entry name" value="Neurotransmitter_ion_chnl_CS"/>
</dbReference>
<dbReference type="Pfam" id="PF02931">
    <property type="entry name" value="Neur_chan_LBD"/>
    <property type="match status" value="1"/>
</dbReference>
<evidence type="ECO:0000256" key="4">
    <source>
        <dbReference type="ARBA" id="ARBA00022475"/>
    </source>
</evidence>
<dbReference type="InterPro" id="IPR038050">
    <property type="entry name" value="Neuro_actylchol_rec"/>
</dbReference>
<evidence type="ECO:0000259" key="14">
    <source>
        <dbReference type="Pfam" id="PF02932"/>
    </source>
</evidence>
<dbReference type="GO" id="GO:0004888">
    <property type="term" value="F:transmembrane signaling receptor activity"/>
    <property type="evidence" value="ECO:0007669"/>
    <property type="project" value="InterPro"/>
</dbReference>
<dbReference type="GO" id="GO:0005230">
    <property type="term" value="F:extracellular ligand-gated monoatomic ion channel activity"/>
    <property type="evidence" value="ECO:0007669"/>
    <property type="project" value="InterPro"/>
</dbReference>
<keyword evidence="5 11" id="KW-0812">Transmembrane</keyword>
<dbReference type="PANTHER" id="PTHR18945">
    <property type="entry name" value="NEUROTRANSMITTER GATED ION CHANNEL"/>
    <property type="match status" value="1"/>
</dbReference>
<comment type="similarity">
    <text evidence="11">Belongs to the ligand-gated ion channel (TC 1.A.9) family.</text>
</comment>
<reference evidence="16" key="1">
    <citation type="submission" date="2020-01" db="EMBL/GenBank/DDBJ databases">
        <title>Draft genome sequence of the Termite Coptotermes fromosanus.</title>
        <authorList>
            <person name="Itakura S."/>
            <person name="Yosikawa Y."/>
            <person name="Umezawa K."/>
        </authorList>
    </citation>
    <scope>NUCLEOTIDE SEQUENCE [LARGE SCALE GENOMIC DNA]</scope>
</reference>
<evidence type="ECO:0008006" key="17">
    <source>
        <dbReference type="Google" id="ProtNLM"/>
    </source>
</evidence>
<dbReference type="PRINTS" id="PR00252">
    <property type="entry name" value="NRIONCHANNEL"/>
</dbReference>
<evidence type="ECO:0000256" key="12">
    <source>
        <dbReference type="SAM" id="MobiDB-lite"/>
    </source>
</evidence>
<sequence length="451" mass="51209">LTIKAKCPMHLRKFPLDSQSCPLLIGSYGYRATDLVYEWDKVRPVVVEQNVELSQYQLVNKTTEHFPKFLRGVEEYSVIKVEFQLRRNIGYFVLQLYVPCGLIVSCSWVSFWIDPDAVPARVQLGVMTVLSMTTIGFSGRAQMPRVSYATALDSFVIICFSFVFAVMLEYAAINCLDKMAKDMKKMLQERRTKQTLPDSPDLKAEQPRSVSMLNISSPSSHIYSDAADSDAAGDQDTHLKAPDGEKRRKSLTALAAPLMDSLKRNLERRKSEISLHLPSLPILSERRKSEASLSKPPIPLITVTGNEGDFETPVEEECVREDIQLHGRRYSAADEVVHISCSEVCEDVEEGDGKESPGSKCLRYVAVAIRALRKCLMRPWVSWKNAKILPTEEEMSRMIVTGEMGDKFSRIDIESRKYFPIAFCILISSYWIAYMYYITDEFPVQAMNPLY</sequence>
<evidence type="ECO:0000256" key="2">
    <source>
        <dbReference type="ARBA" id="ARBA00004236"/>
    </source>
</evidence>
<dbReference type="GO" id="GO:0005886">
    <property type="term" value="C:plasma membrane"/>
    <property type="evidence" value="ECO:0007669"/>
    <property type="project" value="UniProtKB-SubCell"/>
</dbReference>
<comment type="caution">
    <text evidence="15">The sequence shown here is derived from an EMBL/GenBank/DDBJ whole genome shotgun (WGS) entry which is preliminary data.</text>
</comment>
<dbReference type="OrthoDB" id="203862at2759"/>
<evidence type="ECO:0000256" key="8">
    <source>
        <dbReference type="ARBA" id="ARBA00023065"/>
    </source>
</evidence>
<dbReference type="PROSITE" id="PS00236">
    <property type="entry name" value="NEUROTR_ION_CHANNEL"/>
    <property type="match status" value="1"/>
</dbReference>
<dbReference type="InterPro" id="IPR006201">
    <property type="entry name" value="Neur_channel"/>
</dbReference>
<feature type="domain" description="Neurotransmitter-gated ion-channel transmembrane" evidence="14">
    <location>
        <begin position="96"/>
        <end position="237"/>
    </location>
</feature>
<keyword evidence="8 11" id="KW-0406">Ion transport</keyword>
<dbReference type="PRINTS" id="PR00253">
    <property type="entry name" value="GABAARECEPTR"/>
</dbReference>
<evidence type="ECO:0000313" key="15">
    <source>
        <dbReference type="EMBL" id="GFG34548.1"/>
    </source>
</evidence>
<dbReference type="InterPro" id="IPR036719">
    <property type="entry name" value="Neuro-gated_channel_TM_sf"/>
</dbReference>
<dbReference type="Gene3D" id="1.20.58.390">
    <property type="entry name" value="Neurotransmitter-gated ion-channel transmembrane domain"/>
    <property type="match status" value="1"/>
</dbReference>
<feature type="transmembrane region" description="Helical" evidence="11">
    <location>
        <begin position="155"/>
        <end position="176"/>
    </location>
</feature>
<evidence type="ECO:0000256" key="7">
    <source>
        <dbReference type="ARBA" id="ARBA00022989"/>
    </source>
</evidence>
<evidence type="ECO:0000256" key="10">
    <source>
        <dbReference type="ARBA" id="ARBA00023303"/>
    </source>
</evidence>
<feature type="region of interest" description="Disordered" evidence="12">
    <location>
        <begin position="188"/>
        <end position="210"/>
    </location>
</feature>
<dbReference type="InterPro" id="IPR006029">
    <property type="entry name" value="Neurotrans-gated_channel_TM"/>
</dbReference>
<accession>A0A6L2PV70</accession>
<dbReference type="InterPro" id="IPR006202">
    <property type="entry name" value="Neur_chan_lig-bd"/>
</dbReference>
<evidence type="ECO:0000256" key="5">
    <source>
        <dbReference type="ARBA" id="ARBA00022692"/>
    </source>
</evidence>
<evidence type="ECO:0000256" key="1">
    <source>
        <dbReference type="ARBA" id="ARBA00004141"/>
    </source>
</evidence>
<comment type="caution">
    <text evidence="11">Lacks conserved residue(s) required for the propagation of feature annotation.</text>
</comment>
<keyword evidence="16" id="KW-1185">Reference proteome</keyword>
<evidence type="ECO:0000256" key="11">
    <source>
        <dbReference type="RuleBase" id="RU000687"/>
    </source>
</evidence>
<evidence type="ECO:0000256" key="6">
    <source>
        <dbReference type="ARBA" id="ARBA00022729"/>
    </source>
</evidence>
<dbReference type="InterPro" id="IPR006028">
    <property type="entry name" value="GABAA/Glycine_rcpt"/>
</dbReference>
<gene>
    <name evidence="15" type="ORF">Cfor_11898</name>
</gene>
<dbReference type="EMBL" id="BLKM01000490">
    <property type="protein sequence ID" value="GFG34548.1"/>
    <property type="molecule type" value="Genomic_DNA"/>
</dbReference>
<feature type="transmembrane region" description="Helical" evidence="11">
    <location>
        <begin position="418"/>
        <end position="438"/>
    </location>
</feature>
<dbReference type="Pfam" id="PF02932">
    <property type="entry name" value="Neur_chan_memb"/>
    <property type="match status" value="1"/>
</dbReference>
<keyword evidence="7 11" id="KW-1133">Transmembrane helix</keyword>
<dbReference type="GO" id="GO:0005254">
    <property type="term" value="F:chloride channel activity"/>
    <property type="evidence" value="ECO:0007669"/>
    <property type="project" value="UniProtKB-ARBA"/>
</dbReference>
<evidence type="ECO:0000259" key="13">
    <source>
        <dbReference type="Pfam" id="PF02931"/>
    </source>
</evidence>
<dbReference type="CDD" id="cd19049">
    <property type="entry name" value="LGIC_TM_anion"/>
    <property type="match status" value="1"/>
</dbReference>
<dbReference type="InterPro" id="IPR036734">
    <property type="entry name" value="Neur_chan_lig-bd_sf"/>
</dbReference>
<keyword evidence="4" id="KW-1003">Cell membrane</keyword>
<evidence type="ECO:0000313" key="16">
    <source>
        <dbReference type="Proteomes" id="UP000502823"/>
    </source>
</evidence>
<feature type="non-terminal residue" evidence="15">
    <location>
        <position position="1"/>
    </location>
</feature>
<proteinExistence type="inferred from homology"/>
<organism evidence="15 16">
    <name type="scientific">Coptotermes formosanus</name>
    <name type="common">Formosan subterranean termite</name>
    <dbReference type="NCBI Taxonomy" id="36987"/>
    <lineage>
        <taxon>Eukaryota</taxon>
        <taxon>Metazoa</taxon>
        <taxon>Ecdysozoa</taxon>
        <taxon>Arthropoda</taxon>
        <taxon>Hexapoda</taxon>
        <taxon>Insecta</taxon>
        <taxon>Pterygota</taxon>
        <taxon>Neoptera</taxon>
        <taxon>Polyneoptera</taxon>
        <taxon>Dictyoptera</taxon>
        <taxon>Blattodea</taxon>
        <taxon>Blattoidea</taxon>
        <taxon>Termitoidae</taxon>
        <taxon>Rhinotermitidae</taxon>
        <taxon>Coptotermes</taxon>
    </lineage>
</organism>
<keyword evidence="10 11" id="KW-0407">Ion channel</keyword>
<protein>
    <recommendedName>
        <fullName evidence="17">Neurotransmitter-gated ion-channel transmembrane domain-containing protein</fullName>
    </recommendedName>
</protein>
<feature type="region of interest" description="Disordered" evidence="12">
    <location>
        <begin position="224"/>
        <end position="247"/>
    </location>
</feature>
<dbReference type="AlphaFoldDB" id="A0A6L2PV70"/>